<evidence type="ECO:0000256" key="3">
    <source>
        <dbReference type="ARBA" id="ARBA00022679"/>
    </source>
</evidence>
<evidence type="ECO:0000256" key="6">
    <source>
        <dbReference type="ARBA" id="ARBA00023136"/>
    </source>
</evidence>
<comment type="caution">
    <text evidence="10">The sequence shown here is derived from an EMBL/GenBank/DDBJ whole genome shotgun (WGS) entry which is preliminary data.</text>
</comment>
<evidence type="ECO:0000313" key="10">
    <source>
        <dbReference type="EMBL" id="MFC4130982.1"/>
    </source>
</evidence>
<evidence type="ECO:0000256" key="5">
    <source>
        <dbReference type="ARBA" id="ARBA00022989"/>
    </source>
</evidence>
<comment type="similarity">
    <text evidence="7">Belongs to the glycosyltransferase 87 family.</text>
</comment>
<evidence type="ECO:0000256" key="4">
    <source>
        <dbReference type="ARBA" id="ARBA00022692"/>
    </source>
</evidence>
<protein>
    <submittedName>
        <fullName evidence="10">Glycosyltransferase 87 family protein</fullName>
    </submittedName>
</protein>
<feature type="transmembrane region" description="Helical" evidence="8">
    <location>
        <begin position="247"/>
        <end position="262"/>
    </location>
</feature>
<feature type="transmembrane region" description="Helical" evidence="8">
    <location>
        <begin position="127"/>
        <end position="148"/>
    </location>
</feature>
<keyword evidence="9" id="KW-0732">Signal</keyword>
<dbReference type="Proteomes" id="UP001595816">
    <property type="component" value="Unassembled WGS sequence"/>
</dbReference>
<sequence length="397" mass="43335">MRHRIAIVALLAVAALAFDAAFATRHGFFDLKVYYGAVNWWVHGDGELYDFIKPRSTYGFTYPPFAAVAMLPMAFVPWGVAIALASLMTIAATGLVVWWLVAEPDRRYKTALIMALLIAYEPMRETFLFGQVNMLLVALVAGDLFFGVGKNRKWAGLGIGLATAVKLTPGLFILYLLLTKRWRAAFVAMGTAAGATLATAAIAPDMAREFFTNALWDTDRIGSLAFISNQSLQGLVARLNPEDPSKLAWLVLALGVLVVWVLRSRRAFQAGDEAAGLAVTGVVTGLVSPVTWIHHLVWLIPSLILLVNAGLADRAQRWRHWGIAGVSYLILCSKLVWPFDNHFSSFWGYLGSNAYVFVTLVLLFATPIRSPHEVVAQLGVAERGPGGSPELANPVRP</sequence>
<comment type="subcellular location">
    <subcellularLocation>
        <location evidence="1">Cell membrane</location>
        <topology evidence="1">Multi-pass membrane protein</topology>
    </subcellularLocation>
</comment>
<name>A0ABV8LJ56_9ACTN</name>
<feature type="chain" id="PRO_5047224729" evidence="9">
    <location>
        <begin position="24"/>
        <end position="397"/>
    </location>
</feature>
<feature type="transmembrane region" description="Helical" evidence="8">
    <location>
        <begin position="345"/>
        <end position="365"/>
    </location>
</feature>
<proteinExistence type="inferred from homology"/>
<keyword evidence="5 8" id="KW-1133">Transmembrane helix</keyword>
<feature type="transmembrane region" description="Helical" evidence="8">
    <location>
        <begin position="154"/>
        <end position="177"/>
    </location>
</feature>
<evidence type="ECO:0000256" key="9">
    <source>
        <dbReference type="SAM" id="SignalP"/>
    </source>
</evidence>
<keyword evidence="3" id="KW-0808">Transferase</keyword>
<gene>
    <name evidence="10" type="ORF">ACFOZ4_10245</name>
</gene>
<accession>A0ABV8LJ56</accession>
<evidence type="ECO:0000256" key="1">
    <source>
        <dbReference type="ARBA" id="ARBA00004651"/>
    </source>
</evidence>
<organism evidence="10 11">
    <name type="scientific">Hamadaea flava</name>
    <dbReference type="NCBI Taxonomy" id="1742688"/>
    <lineage>
        <taxon>Bacteria</taxon>
        <taxon>Bacillati</taxon>
        <taxon>Actinomycetota</taxon>
        <taxon>Actinomycetes</taxon>
        <taxon>Micromonosporales</taxon>
        <taxon>Micromonosporaceae</taxon>
        <taxon>Hamadaea</taxon>
    </lineage>
</organism>
<feature type="transmembrane region" description="Helical" evidence="8">
    <location>
        <begin position="274"/>
        <end position="290"/>
    </location>
</feature>
<dbReference type="RefSeq" id="WP_253756804.1">
    <property type="nucleotide sequence ID" value="NZ_JAMZDZ010000001.1"/>
</dbReference>
<keyword evidence="2" id="KW-1003">Cell membrane</keyword>
<evidence type="ECO:0000313" key="11">
    <source>
        <dbReference type="Proteomes" id="UP001595816"/>
    </source>
</evidence>
<dbReference type="Pfam" id="PF09594">
    <property type="entry name" value="GT87"/>
    <property type="match status" value="1"/>
</dbReference>
<feature type="transmembrane region" description="Helical" evidence="8">
    <location>
        <begin position="184"/>
        <end position="203"/>
    </location>
</feature>
<keyword evidence="11" id="KW-1185">Reference proteome</keyword>
<reference evidence="11" key="1">
    <citation type="journal article" date="2019" name="Int. J. Syst. Evol. Microbiol.">
        <title>The Global Catalogue of Microorganisms (GCM) 10K type strain sequencing project: providing services to taxonomists for standard genome sequencing and annotation.</title>
        <authorList>
            <consortium name="The Broad Institute Genomics Platform"/>
            <consortium name="The Broad Institute Genome Sequencing Center for Infectious Disease"/>
            <person name="Wu L."/>
            <person name="Ma J."/>
        </authorList>
    </citation>
    <scope>NUCLEOTIDE SEQUENCE [LARGE SCALE GENOMIC DNA]</scope>
    <source>
        <strain evidence="11">CGMCC 4.7289</strain>
    </source>
</reference>
<evidence type="ECO:0000256" key="7">
    <source>
        <dbReference type="ARBA" id="ARBA00024033"/>
    </source>
</evidence>
<feature type="signal peptide" evidence="9">
    <location>
        <begin position="1"/>
        <end position="23"/>
    </location>
</feature>
<feature type="transmembrane region" description="Helical" evidence="8">
    <location>
        <begin position="321"/>
        <end position="339"/>
    </location>
</feature>
<feature type="transmembrane region" description="Helical" evidence="8">
    <location>
        <begin position="78"/>
        <end position="101"/>
    </location>
</feature>
<evidence type="ECO:0000256" key="2">
    <source>
        <dbReference type="ARBA" id="ARBA00022475"/>
    </source>
</evidence>
<dbReference type="InterPro" id="IPR018584">
    <property type="entry name" value="GT87"/>
</dbReference>
<evidence type="ECO:0000256" key="8">
    <source>
        <dbReference type="SAM" id="Phobius"/>
    </source>
</evidence>
<dbReference type="EMBL" id="JBHSAY010000005">
    <property type="protein sequence ID" value="MFC4130982.1"/>
    <property type="molecule type" value="Genomic_DNA"/>
</dbReference>
<keyword evidence="6 8" id="KW-0472">Membrane</keyword>
<keyword evidence="4 8" id="KW-0812">Transmembrane</keyword>